<dbReference type="GO" id="GO:0008270">
    <property type="term" value="F:zinc ion binding"/>
    <property type="evidence" value="ECO:0007669"/>
    <property type="project" value="InterPro"/>
</dbReference>
<gene>
    <name evidence="2" type="ORF">WH95_18395</name>
</gene>
<protein>
    <recommendedName>
        <fullName evidence="1">HNH nuclease domain-containing protein</fullName>
    </recommendedName>
</protein>
<comment type="caution">
    <text evidence="2">The sequence shown here is derived from an EMBL/GenBank/DDBJ whole genome shotgun (WGS) entry which is preliminary data.</text>
</comment>
<dbReference type="SMART" id="SM00507">
    <property type="entry name" value="HNHc"/>
    <property type="match status" value="1"/>
</dbReference>
<evidence type="ECO:0000313" key="2">
    <source>
        <dbReference type="EMBL" id="KKJ75468.1"/>
    </source>
</evidence>
<dbReference type="Pfam" id="PF01844">
    <property type="entry name" value="HNH"/>
    <property type="match status" value="1"/>
</dbReference>
<dbReference type="CDD" id="cd00085">
    <property type="entry name" value="HNHc"/>
    <property type="match status" value="1"/>
</dbReference>
<sequence>MVAWLEGTEESACPITIAKKKASREAKKTREEMKAFYASWDWKKLRYSVILEYGNKCMLCGSGPEYDRIVVDHIKPISKFPDLALEKDNLQVLCDSCNMGKSNIHYDDHRPSPLKKN</sequence>
<dbReference type="InterPro" id="IPR002711">
    <property type="entry name" value="HNH"/>
</dbReference>
<evidence type="ECO:0000313" key="3">
    <source>
        <dbReference type="Proteomes" id="UP000034491"/>
    </source>
</evidence>
<accession>A0A0M2R7F4</accession>
<organism evidence="2 3">
    <name type="scientific">Kiloniella litopenaei</name>
    <dbReference type="NCBI Taxonomy" id="1549748"/>
    <lineage>
        <taxon>Bacteria</taxon>
        <taxon>Pseudomonadati</taxon>
        <taxon>Pseudomonadota</taxon>
        <taxon>Alphaproteobacteria</taxon>
        <taxon>Rhodospirillales</taxon>
        <taxon>Kiloniellaceae</taxon>
        <taxon>Kiloniella</taxon>
    </lineage>
</organism>
<name>A0A0M2R7F4_9PROT</name>
<dbReference type="GO" id="GO:0003676">
    <property type="term" value="F:nucleic acid binding"/>
    <property type="evidence" value="ECO:0007669"/>
    <property type="project" value="InterPro"/>
</dbReference>
<reference evidence="2 3" key="1">
    <citation type="submission" date="2015-03" db="EMBL/GenBank/DDBJ databases">
        <title>Genome sequence of Kiloniella sp. P1-1, isolated from the gut microflora of Pacific white shrimp, Penaeus vannamei.</title>
        <authorList>
            <person name="Shao Z."/>
            <person name="Wang L."/>
            <person name="Li X."/>
        </authorList>
    </citation>
    <scope>NUCLEOTIDE SEQUENCE [LARGE SCALE GENOMIC DNA]</scope>
    <source>
        <strain evidence="2 3">P1-1</strain>
    </source>
</reference>
<dbReference type="Proteomes" id="UP000034491">
    <property type="component" value="Unassembled WGS sequence"/>
</dbReference>
<keyword evidence="3" id="KW-1185">Reference proteome</keyword>
<dbReference type="EMBL" id="LANI01000032">
    <property type="protein sequence ID" value="KKJ75468.1"/>
    <property type="molecule type" value="Genomic_DNA"/>
</dbReference>
<dbReference type="STRING" id="1549748.WH95_18395"/>
<dbReference type="InterPro" id="IPR003615">
    <property type="entry name" value="HNH_nuc"/>
</dbReference>
<proteinExistence type="predicted"/>
<dbReference type="AlphaFoldDB" id="A0A0M2R7F4"/>
<dbReference type="Gene3D" id="1.10.30.50">
    <property type="match status" value="1"/>
</dbReference>
<feature type="domain" description="HNH nuclease" evidence="1">
    <location>
        <begin position="45"/>
        <end position="99"/>
    </location>
</feature>
<evidence type="ECO:0000259" key="1">
    <source>
        <dbReference type="SMART" id="SM00507"/>
    </source>
</evidence>
<dbReference type="GO" id="GO:0004519">
    <property type="term" value="F:endonuclease activity"/>
    <property type="evidence" value="ECO:0007669"/>
    <property type="project" value="InterPro"/>
</dbReference>